<evidence type="ECO:0000313" key="3">
    <source>
        <dbReference type="Proteomes" id="UP000008851"/>
    </source>
</evidence>
<dbReference type="Proteomes" id="UP000008851">
    <property type="component" value="Chromosome"/>
</dbReference>
<gene>
    <name evidence="2" type="ORF">XOC_3265</name>
</gene>
<evidence type="ECO:0000313" key="2">
    <source>
        <dbReference type="EMBL" id="AEQ97359.1"/>
    </source>
</evidence>
<organism evidence="2 3">
    <name type="scientific">Xanthomonas oryzae pv. oryzicola (strain BLS256)</name>
    <dbReference type="NCBI Taxonomy" id="383407"/>
    <lineage>
        <taxon>Bacteria</taxon>
        <taxon>Pseudomonadati</taxon>
        <taxon>Pseudomonadota</taxon>
        <taxon>Gammaproteobacteria</taxon>
        <taxon>Lysobacterales</taxon>
        <taxon>Lysobacteraceae</taxon>
        <taxon>Xanthomonas</taxon>
    </lineage>
</organism>
<reference evidence="2 3" key="1">
    <citation type="journal article" date="2011" name="J. Bacteriol.">
        <title>Two new complete genome sequences offer insight into host and tissue specificity of plant pathogenic Xanthomonas spp.</title>
        <authorList>
            <person name="Bogdanove A.J."/>
            <person name="Koebnik R."/>
            <person name="Lu H."/>
            <person name="Furutani A."/>
            <person name="Angiuoli S.V."/>
            <person name="Patil P.B."/>
            <person name="Van Sluys M.A."/>
            <person name="Ryan R.P."/>
            <person name="Meyer D.F."/>
            <person name="Han S.W."/>
            <person name="Aparna G."/>
            <person name="Rajaram M."/>
            <person name="Delcher A.L."/>
            <person name="Phillippy A.M."/>
            <person name="Puiu D."/>
            <person name="Schatz M.C."/>
            <person name="Shumway M."/>
            <person name="Sommer D.D."/>
            <person name="Trapnell C."/>
            <person name="Benahmed F."/>
            <person name="Dimitrov G."/>
            <person name="Madupu R."/>
            <person name="Radune D."/>
            <person name="Sullivan S."/>
            <person name="Jha G."/>
            <person name="Ishihara H."/>
            <person name="Lee S.W."/>
            <person name="Pandey A."/>
            <person name="Sharma V."/>
            <person name="Sriariyanun M."/>
            <person name="Szurek B."/>
            <person name="Vera-Cruz C.M."/>
            <person name="Dorman K.S."/>
            <person name="Ronald P.C."/>
            <person name="Verdier V."/>
            <person name="Dow J.M."/>
            <person name="Sonti R.V."/>
            <person name="Tsuge S."/>
            <person name="Brendel V.P."/>
            <person name="Rabinowicz P.D."/>
            <person name="Leach J.E."/>
            <person name="White F.F."/>
            <person name="Salzberg S.L."/>
        </authorList>
    </citation>
    <scope>NUCLEOTIDE SEQUENCE [LARGE SCALE GENOMIC DNA]</scope>
    <source>
        <strain evidence="2 3">BLS256</strain>
    </source>
</reference>
<protein>
    <submittedName>
        <fullName evidence="2">Uncharacterized protein</fullName>
    </submittedName>
</protein>
<sequence length="39" mass="4308">MVMTNEHHCTSNQKSKGCGSRSASEANRYYSHATFSEVA</sequence>
<name>G7TBV0_XANOB</name>
<accession>G7TBV0</accession>
<proteinExistence type="predicted"/>
<dbReference type="KEGG" id="xor:XOC_3265"/>
<feature type="region of interest" description="Disordered" evidence="1">
    <location>
        <begin position="1"/>
        <end position="22"/>
    </location>
</feature>
<dbReference type="HOGENOM" id="CLU_3350501_0_0_6"/>
<feature type="compositionally biased region" description="Polar residues" evidence="1">
    <location>
        <begin position="10"/>
        <end position="22"/>
    </location>
</feature>
<evidence type="ECO:0000256" key="1">
    <source>
        <dbReference type="SAM" id="MobiDB-lite"/>
    </source>
</evidence>
<dbReference type="EMBL" id="CP003057">
    <property type="protein sequence ID" value="AEQ97359.1"/>
    <property type="molecule type" value="Genomic_DNA"/>
</dbReference>
<dbReference type="AlphaFoldDB" id="G7TBV0"/>